<dbReference type="SUPFAM" id="SSF46626">
    <property type="entry name" value="Cytochrome c"/>
    <property type="match status" value="1"/>
</dbReference>
<organism evidence="6 7">
    <name type="scientific">Rhodocytophaga rosea</name>
    <dbReference type="NCBI Taxonomy" id="2704465"/>
    <lineage>
        <taxon>Bacteria</taxon>
        <taxon>Pseudomonadati</taxon>
        <taxon>Bacteroidota</taxon>
        <taxon>Cytophagia</taxon>
        <taxon>Cytophagales</taxon>
        <taxon>Rhodocytophagaceae</taxon>
        <taxon>Rhodocytophaga</taxon>
    </lineage>
</organism>
<reference evidence="6 7" key="1">
    <citation type="submission" date="2020-01" db="EMBL/GenBank/DDBJ databases">
        <authorList>
            <person name="Kim M.K."/>
        </authorList>
    </citation>
    <scope>NUCLEOTIDE SEQUENCE [LARGE SCALE GENOMIC DNA]</scope>
    <source>
        <strain evidence="6 7">172606-1</strain>
    </source>
</reference>
<dbReference type="Gene3D" id="1.10.760.10">
    <property type="entry name" value="Cytochrome c-like domain"/>
    <property type="match status" value="1"/>
</dbReference>
<dbReference type="Proteomes" id="UP000480178">
    <property type="component" value="Chromosome"/>
</dbReference>
<dbReference type="PANTHER" id="PTHR19328:SF13">
    <property type="entry name" value="HIPL1 PROTEIN"/>
    <property type="match status" value="1"/>
</dbReference>
<dbReference type="InterPro" id="IPR009056">
    <property type="entry name" value="Cyt_c-like_dom"/>
</dbReference>
<dbReference type="PROSITE" id="PS51007">
    <property type="entry name" value="CYTC"/>
    <property type="match status" value="1"/>
</dbReference>
<dbReference type="Pfam" id="PF07995">
    <property type="entry name" value="GSDH"/>
    <property type="match status" value="1"/>
</dbReference>
<keyword evidence="1 4" id="KW-0349">Heme</keyword>
<dbReference type="InterPro" id="IPR012938">
    <property type="entry name" value="Glc/Sorbosone_DH"/>
</dbReference>
<keyword evidence="7" id="KW-1185">Reference proteome</keyword>
<evidence type="ECO:0000256" key="4">
    <source>
        <dbReference type="PROSITE-ProRule" id="PRU00433"/>
    </source>
</evidence>
<protein>
    <submittedName>
        <fullName evidence="6">C-type cytochrome</fullName>
    </submittedName>
</protein>
<dbReference type="InterPro" id="IPR011041">
    <property type="entry name" value="Quinoprot_gluc/sorb_DH_b-prop"/>
</dbReference>
<evidence type="ECO:0000256" key="2">
    <source>
        <dbReference type="ARBA" id="ARBA00022723"/>
    </source>
</evidence>
<dbReference type="PANTHER" id="PTHR19328">
    <property type="entry name" value="HEDGEHOG-INTERACTING PROTEIN"/>
    <property type="match status" value="1"/>
</dbReference>
<dbReference type="SUPFAM" id="SSF50952">
    <property type="entry name" value="Soluble quinoprotein glucose dehydrogenase"/>
    <property type="match status" value="1"/>
</dbReference>
<accession>A0A6C0GXI5</accession>
<gene>
    <name evidence="6" type="ORF">GXP67_20460</name>
</gene>
<dbReference type="GO" id="GO:0046872">
    <property type="term" value="F:metal ion binding"/>
    <property type="evidence" value="ECO:0007669"/>
    <property type="project" value="UniProtKB-KW"/>
</dbReference>
<evidence type="ECO:0000256" key="1">
    <source>
        <dbReference type="ARBA" id="ARBA00022617"/>
    </source>
</evidence>
<dbReference type="Pfam" id="PF00034">
    <property type="entry name" value="Cytochrom_C"/>
    <property type="match status" value="1"/>
</dbReference>
<dbReference type="InterPro" id="IPR036909">
    <property type="entry name" value="Cyt_c-like_dom_sf"/>
</dbReference>
<proteinExistence type="predicted"/>
<sequence length="582" mass="64337">MGCYACASEKKAGTKTSEASHPVEQTTEIKTSSTSYYITDEQVLAKGQQLFETNCSACHNFLQKGIGPNLAQATSQNSSEWLAKFIRNAPGVITAGDARGKQLFEEYKQYMPPFTQLTDTDIQALLSYIHKNQKQPPTNETAAHLGTALNNPVPTAIPKSGLQLILEEVTTAPATADKVPLARINKMQVLPGQKNRLFIEDLRGILYEMKDKQLQVYMDMQKERPGFVIIPGLANGFGSYAFHPDFYKNGLLYTTHTEKPNSAPADFAYDDSIKVTSQWVLTEWKANKPAAEQFSGTGREMMRINMVSNIHGVQEITFNPLAKPGSPDYGLLYIGVGDGGASENGFYFLCNSNKRVWSSVLRIDPAGRNSRNGRYGIPAINPFAQDSDDASLGEIFCRGFRNPNRICWTSDGKMLITDIGHANAEELNIGIPGAEYGWPEREGTFVINHEGDMKVVYNLPENDPGLHYTYPVAFYDHDEGNAISGGFVYNGTAIPLLSGKYIFGDIVNGRVFYVENKNLALGKQALIQEMEIQVAGKTTNFQALSDNKKTDLRFGVGLNNDFYLYTKADGRIYKIKSCSVSN</sequence>
<evidence type="ECO:0000259" key="5">
    <source>
        <dbReference type="PROSITE" id="PS51007"/>
    </source>
</evidence>
<dbReference type="AlphaFoldDB" id="A0A6C0GXI5"/>
<evidence type="ECO:0000313" key="7">
    <source>
        <dbReference type="Proteomes" id="UP000480178"/>
    </source>
</evidence>
<evidence type="ECO:0000313" key="6">
    <source>
        <dbReference type="EMBL" id="QHT72100.1"/>
    </source>
</evidence>
<feature type="domain" description="Cytochrome c" evidence="5">
    <location>
        <begin position="42"/>
        <end position="133"/>
    </location>
</feature>
<dbReference type="GO" id="GO:0020037">
    <property type="term" value="F:heme binding"/>
    <property type="evidence" value="ECO:0007669"/>
    <property type="project" value="InterPro"/>
</dbReference>
<dbReference type="GO" id="GO:0009055">
    <property type="term" value="F:electron transfer activity"/>
    <property type="evidence" value="ECO:0007669"/>
    <property type="project" value="InterPro"/>
</dbReference>
<keyword evidence="3 4" id="KW-0408">Iron</keyword>
<evidence type="ECO:0000256" key="3">
    <source>
        <dbReference type="ARBA" id="ARBA00023004"/>
    </source>
</evidence>
<dbReference type="InterPro" id="IPR011042">
    <property type="entry name" value="6-blade_b-propeller_TolB-like"/>
</dbReference>
<name>A0A6C0GXI5_9BACT</name>
<keyword evidence="2 4" id="KW-0479">Metal-binding</keyword>
<dbReference type="Gene3D" id="2.120.10.30">
    <property type="entry name" value="TolB, C-terminal domain"/>
    <property type="match status" value="1"/>
</dbReference>
<dbReference type="EMBL" id="CP048222">
    <property type="protein sequence ID" value="QHT72100.1"/>
    <property type="molecule type" value="Genomic_DNA"/>
</dbReference>
<dbReference type="KEGG" id="rhoz:GXP67_20460"/>